<dbReference type="Pfam" id="PF06089">
    <property type="entry name" value="Asparaginase_II"/>
    <property type="match status" value="1"/>
</dbReference>
<evidence type="ECO:0000256" key="1">
    <source>
        <dbReference type="SAM" id="MobiDB-lite"/>
    </source>
</evidence>
<accession>A0ABP6RAS8</accession>
<dbReference type="RefSeq" id="WP_346153979.1">
    <property type="nucleotide sequence ID" value="NZ_BAAAUW010000033.1"/>
</dbReference>
<feature type="region of interest" description="Disordered" evidence="1">
    <location>
        <begin position="58"/>
        <end position="77"/>
    </location>
</feature>
<dbReference type="InterPro" id="IPR010349">
    <property type="entry name" value="Asparaginase_II"/>
</dbReference>
<proteinExistence type="predicted"/>
<organism evidence="2 3">
    <name type="scientific">Streptomyces labedae</name>
    <dbReference type="NCBI Taxonomy" id="285569"/>
    <lineage>
        <taxon>Bacteria</taxon>
        <taxon>Bacillati</taxon>
        <taxon>Actinomycetota</taxon>
        <taxon>Actinomycetes</taxon>
        <taxon>Kitasatosporales</taxon>
        <taxon>Streptomycetaceae</taxon>
        <taxon>Streptomyces</taxon>
    </lineage>
</organism>
<gene>
    <name evidence="2" type="ORF">GCM10010469_54490</name>
</gene>
<dbReference type="EMBL" id="BAAAUW010000033">
    <property type="protein sequence ID" value="GAA3274374.1"/>
    <property type="molecule type" value="Genomic_DNA"/>
</dbReference>
<keyword evidence="3" id="KW-1185">Reference proteome</keyword>
<evidence type="ECO:0000313" key="3">
    <source>
        <dbReference type="Proteomes" id="UP001500728"/>
    </source>
</evidence>
<name>A0ABP6RAS8_9ACTN</name>
<comment type="caution">
    <text evidence="2">The sequence shown here is derived from an EMBL/GenBank/DDBJ whole genome shotgun (WGS) entry which is preliminary data.</text>
</comment>
<evidence type="ECO:0000313" key="2">
    <source>
        <dbReference type="EMBL" id="GAA3274374.1"/>
    </source>
</evidence>
<reference evidence="3" key="1">
    <citation type="journal article" date="2019" name="Int. J. Syst. Evol. Microbiol.">
        <title>The Global Catalogue of Microorganisms (GCM) 10K type strain sequencing project: providing services to taxonomists for standard genome sequencing and annotation.</title>
        <authorList>
            <consortium name="The Broad Institute Genomics Platform"/>
            <consortium name="The Broad Institute Genome Sequencing Center for Infectious Disease"/>
            <person name="Wu L."/>
            <person name="Ma J."/>
        </authorList>
    </citation>
    <scope>NUCLEOTIDE SEQUENCE [LARGE SCALE GENOMIC DNA]</scope>
    <source>
        <strain evidence="3">JCM 9381</strain>
    </source>
</reference>
<sequence length="77" mass="8040">MAVALRIADGSHRSRPAVRVAGLRRLGGDVDADDTLRDLASAPVPGQGERVGSVRATFRDRRPCPPGAGAHRSSSIP</sequence>
<dbReference type="Proteomes" id="UP001500728">
    <property type="component" value="Unassembled WGS sequence"/>
</dbReference>
<protein>
    <submittedName>
        <fullName evidence="2">Uncharacterized protein</fullName>
    </submittedName>
</protein>